<keyword evidence="8" id="KW-0862">Zinc</keyword>
<dbReference type="Gene3D" id="3.40.630.10">
    <property type="entry name" value="Zn peptidases"/>
    <property type="match status" value="1"/>
</dbReference>
<dbReference type="FunFam" id="3.40.630.10:FF:000001">
    <property type="entry name" value="Carboxypeptidase B"/>
    <property type="match status" value="1"/>
</dbReference>
<keyword evidence="4" id="KW-0645">Protease</keyword>
<dbReference type="FunFam" id="3.30.70.340:FF:000002">
    <property type="entry name" value="Carboxypeptidase A"/>
    <property type="match status" value="1"/>
</dbReference>
<evidence type="ECO:0000256" key="7">
    <source>
        <dbReference type="ARBA" id="ARBA00022801"/>
    </source>
</evidence>
<dbReference type="SUPFAM" id="SSF53187">
    <property type="entry name" value="Zn-dependent exopeptidases"/>
    <property type="match status" value="1"/>
</dbReference>
<organism evidence="14">
    <name type="scientific">Xenopus tropicalis</name>
    <name type="common">Western clawed frog</name>
    <name type="synonym">Silurana tropicalis</name>
    <dbReference type="NCBI Taxonomy" id="8364"/>
    <lineage>
        <taxon>Eukaryota</taxon>
        <taxon>Metazoa</taxon>
        <taxon>Chordata</taxon>
        <taxon>Craniata</taxon>
        <taxon>Vertebrata</taxon>
        <taxon>Euteleostomi</taxon>
        <taxon>Amphibia</taxon>
        <taxon>Batrachia</taxon>
        <taxon>Anura</taxon>
        <taxon>Pipoidea</taxon>
        <taxon>Pipidae</taxon>
        <taxon>Xenopodinae</taxon>
        <taxon>Xenopus</taxon>
        <taxon>Silurana</taxon>
    </lineage>
</organism>
<dbReference type="PROSITE" id="PS00132">
    <property type="entry name" value="CARBOXYPEPT_ZN_1"/>
    <property type="match status" value="1"/>
</dbReference>
<dbReference type="PROSITE" id="PS52035">
    <property type="entry name" value="PEPTIDASE_M14"/>
    <property type="match status" value="1"/>
</dbReference>
<feature type="transmembrane region" description="Helical" evidence="12">
    <location>
        <begin position="438"/>
        <end position="455"/>
    </location>
</feature>
<evidence type="ECO:0000256" key="12">
    <source>
        <dbReference type="SAM" id="Phobius"/>
    </source>
</evidence>
<dbReference type="SUPFAM" id="SSF54897">
    <property type="entry name" value="Protease propeptides/inhibitors"/>
    <property type="match status" value="1"/>
</dbReference>
<evidence type="ECO:0000256" key="6">
    <source>
        <dbReference type="ARBA" id="ARBA00022729"/>
    </source>
</evidence>
<reference evidence="14" key="2">
    <citation type="submission" date="2021-03" db="UniProtKB">
        <authorList>
            <consortium name="Ensembl"/>
        </authorList>
    </citation>
    <scope>IDENTIFICATION</scope>
</reference>
<dbReference type="InterPro" id="IPR003146">
    <property type="entry name" value="M14A_act_pep"/>
</dbReference>
<evidence type="ECO:0000256" key="8">
    <source>
        <dbReference type="ARBA" id="ARBA00022833"/>
    </source>
</evidence>
<comment type="similarity">
    <text evidence="2 11">Belongs to the peptidase M14 family.</text>
</comment>
<accession>A0A803K0C7</accession>
<name>A0A803K0C7_XENTR</name>
<dbReference type="InterPro" id="IPR036990">
    <property type="entry name" value="M14A-like_propep"/>
</dbReference>
<proteinExistence type="inferred from homology"/>
<evidence type="ECO:0000256" key="9">
    <source>
        <dbReference type="ARBA" id="ARBA00023049"/>
    </source>
</evidence>
<dbReference type="Pfam" id="PF00246">
    <property type="entry name" value="Peptidase_M14"/>
    <property type="match status" value="1"/>
</dbReference>
<protein>
    <submittedName>
        <fullName evidence="14">Carboxypeptidase O gene 2</fullName>
    </submittedName>
</protein>
<dbReference type="PANTHER" id="PTHR11705">
    <property type="entry name" value="PROTEASE FAMILY M14 CARBOXYPEPTIDASE A,B"/>
    <property type="match status" value="1"/>
</dbReference>
<keyword evidence="12" id="KW-0472">Membrane</keyword>
<gene>
    <name evidence="14" type="primary">LOC100489361</name>
</gene>
<dbReference type="InterPro" id="IPR033850">
    <property type="entry name" value="Carboxypeptidase_O"/>
</dbReference>
<feature type="domain" description="Peptidase M14" evidence="13">
    <location>
        <begin position="128"/>
        <end position="423"/>
    </location>
</feature>
<evidence type="ECO:0000256" key="5">
    <source>
        <dbReference type="ARBA" id="ARBA00022723"/>
    </source>
</evidence>
<dbReference type="PANTHER" id="PTHR11705:SF148">
    <property type="entry name" value="CARBOXYPEPTIDASE O"/>
    <property type="match status" value="1"/>
</dbReference>
<keyword evidence="3" id="KW-0121">Carboxypeptidase</keyword>
<keyword evidence="7" id="KW-0378">Hydrolase</keyword>
<comment type="cofactor">
    <cofactor evidence="1">
        <name>Zn(2+)</name>
        <dbReference type="ChEBI" id="CHEBI:29105"/>
    </cofactor>
</comment>
<dbReference type="CDD" id="cd06247">
    <property type="entry name" value="M14_CPO"/>
    <property type="match status" value="1"/>
</dbReference>
<evidence type="ECO:0000256" key="10">
    <source>
        <dbReference type="ARBA" id="ARBA00023157"/>
    </source>
</evidence>
<keyword evidence="10" id="KW-1015">Disulfide bond</keyword>
<sequence length="456" mass="52845">MRDFSVRIRDCGLSCQKRDSPMKIGTVGRDNVFKITPETSEHAQYLQTLANEWLLDLWRPQTVEQIHEGSDIHVQIPFAYMEQMKQKLLQHSIPYEVLINDVQKLIDSNTVSAPKIQKASLENYDYTKYHPMDEIYNWMDLMKEKHSEIVSQHYIGCTYELRPMYYLKIGWPSDKQKKIFFIDCGFHAREWISVAFCQWFVNEIVSHYKTDAILANVLKQVDFYVLPVMNIDGYVYTWTTNRLWRKNRSPHENGTCYGVDLNRNFDSQWCSIGASRDCNSNTFCGPEAASEPETKALSGLIEKTKSDILCYLTIHSYGQMILLPYGYKKDPSPNHDEMMLVAKNAVAKMKEKHNNEYEYESSAVILYYDSGSSGDWTVELGIQLSYTLELRDNGTYGFVLPPDQIKPTCEETTTAVMSMVEYINEEYLENSGVTTTSFWLNVFLSFTVCIYYGIAK</sequence>
<keyword evidence="12" id="KW-1133">Transmembrane helix</keyword>
<evidence type="ECO:0000256" key="4">
    <source>
        <dbReference type="ARBA" id="ARBA00022670"/>
    </source>
</evidence>
<dbReference type="PRINTS" id="PR00765">
    <property type="entry name" value="CRBOXYPTASEA"/>
</dbReference>
<keyword evidence="5" id="KW-0479">Metal-binding</keyword>
<dbReference type="SMART" id="SM00631">
    <property type="entry name" value="Zn_pept"/>
    <property type="match status" value="1"/>
</dbReference>
<dbReference type="Ensembl" id="ENSXETT00000108665">
    <property type="protein sequence ID" value="ENSXETP00000113719"/>
    <property type="gene ID" value="ENSXETG00000030825"/>
</dbReference>
<keyword evidence="6" id="KW-0732">Signal</keyword>
<evidence type="ECO:0000256" key="11">
    <source>
        <dbReference type="PROSITE-ProRule" id="PRU01379"/>
    </source>
</evidence>
<dbReference type="InterPro" id="IPR057246">
    <property type="entry name" value="CARBOXYPEPT_ZN_1"/>
</dbReference>
<dbReference type="AlphaFoldDB" id="A0A803K0C7"/>
<dbReference type="GO" id="GO:0004181">
    <property type="term" value="F:metallocarboxypeptidase activity"/>
    <property type="evidence" value="ECO:0007669"/>
    <property type="project" value="InterPro"/>
</dbReference>
<reference evidence="14" key="1">
    <citation type="journal article" date="2010" name="Science">
        <title>The genome of the Western clawed frog Xenopus tropicalis.</title>
        <authorList>
            <person name="Hellsten U."/>
            <person name="Harland R.M."/>
            <person name="Gilchrist M.J."/>
            <person name="Hendrix D."/>
            <person name="Jurka J."/>
            <person name="Kapitonov V."/>
            <person name="Ovcharenko I."/>
            <person name="Putnam N.H."/>
            <person name="Shu S."/>
            <person name="Taher L."/>
            <person name="Blitz I.L."/>
            <person name="Blumberg B."/>
            <person name="Dichmann D.S."/>
            <person name="Dubchak I."/>
            <person name="Amaya E."/>
            <person name="Detter J.C."/>
            <person name="Fletcher R."/>
            <person name="Gerhard D.S."/>
            <person name="Goodstein D."/>
            <person name="Graves T."/>
            <person name="Grigoriev I.V."/>
            <person name="Grimwood J."/>
            <person name="Kawashima T."/>
            <person name="Lindquist E."/>
            <person name="Lucas S.M."/>
            <person name="Mead P.E."/>
            <person name="Mitros T."/>
            <person name="Ogino H."/>
            <person name="Ohta Y."/>
            <person name="Poliakov A.V."/>
            <person name="Pollet N."/>
            <person name="Robert J."/>
            <person name="Salamov A."/>
            <person name="Sater A.K."/>
            <person name="Schmutz J."/>
            <person name="Terry A."/>
            <person name="Vize P.D."/>
            <person name="Warren W.C."/>
            <person name="Wells D."/>
            <person name="Wills A."/>
            <person name="Wilson R.K."/>
            <person name="Zimmerman L.B."/>
            <person name="Zorn A.M."/>
            <person name="Grainger R."/>
            <person name="Grammer T."/>
            <person name="Khokha M.K."/>
            <person name="Richardson P.M."/>
            <person name="Rokhsar D.S."/>
        </authorList>
    </citation>
    <scope>NUCLEOTIDE SEQUENCE [LARGE SCALE GENOMIC DNA]</scope>
    <source>
        <strain evidence="14">Nigerian</strain>
    </source>
</reference>
<dbReference type="GO" id="GO:0006508">
    <property type="term" value="P:proteolysis"/>
    <property type="evidence" value="ECO:0007669"/>
    <property type="project" value="UniProtKB-KW"/>
</dbReference>
<dbReference type="InterPro" id="IPR000834">
    <property type="entry name" value="Peptidase_M14"/>
</dbReference>
<dbReference type="GO" id="GO:0008270">
    <property type="term" value="F:zinc ion binding"/>
    <property type="evidence" value="ECO:0007669"/>
    <property type="project" value="InterPro"/>
</dbReference>
<feature type="active site" description="Proton donor/acceptor" evidence="11">
    <location>
        <position position="389"/>
    </location>
</feature>
<dbReference type="GeneTree" id="ENSGT00940000161508"/>
<keyword evidence="9" id="KW-0482">Metalloprotease</keyword>
<evidence type="ECO:0000256" key="2">
    <source>
        <dbReference type="ARBA" id="ARBA00005988"/>
    </source>
</evidence>
<dbReference type="Gene3D" id="3.30.70.340">
    <property type="entry name" value="Metallocarboxypeptidase-like"/>
    <property type="match status" value="1"/>
</dbReference>
<evidence type="ECO:0000259" key="13">
    <source>
        <dbReference type="PROSITE" id="PS52035"/>
    </source>
</evidence>
<evidence type="ECO:0000313" key="14">
    <source>
        <dbReference type="Ensembl" id="ENSXETP00000113719"/>
    </source>
</evidence>
<evidence type="ECO:0000256" key="3">
    <source>
        <dbReference type="ARBA" id="ARBA00022645"/>
    </source>
</evidence>
<dbReference type="Pfam" id="PF02244">
    <property type="entry name" value="Propep_M14"/>
    <property type="match status" value="1"/>
</dbReference>
<keyword evidence="12" id="KW-0812">Transmembrane</keyword>
<evidence type="ECO:0000256" key="1">
    <source>
        <dbReference type="ARBA" id="ARBA00001947"/>
    </source>
</evidence>